<gene>
    <name evidence="4" type="ORF">BDV98DRAFT_603502</name>
</gene>
<dbReference type="EMBL" id="ML178821">
    <property type="protein sequence ID" value="TFL03207.1"/>
    <property type="molecule type" value="Genomic_DNA"/>
</dbReference>
<dbReference type="Proteomes" id="UP000305067">
    <property type="component" value="Unassembled WGS sequence"/>
</dbReference>
<feature type="transmembrane region" description="Helical" evidence="2">
    <location>
        <begin position="259"/>
        <end position="280"/>
    </location>
</feature>
<feature type="transmembrane region" description="Helical" evidence="2">
    <location>
        <begin position="109"/>
        <end position="128"/>
    </location>
</feature>
<dbReference type="AlphaFoldDB" id="A0A5C3QNM5"/>
<proteinExistence type="predicted"/>
<evidence type="ECO:0000313" key="5">
    <source>
        <dbReference type="Proteomes" id="UP000305067"/>
    </source>
</evidence>
<feature type="transmembrane region" description="Helical" evidence="2">
    <location>
        <begin position="219"/>
        <end position="247"/>
    </location>
</feature>
<keyword evidence="2" id="KW-0812">Transmembrane</keyword>
<feature type="region of interest" description="Disordered" evidence="1">
    <location>
        <begin position="450"/>
        <end position="483"/>
    </location>
</feature>
<feature type="transmembrane region" description="Helical" evidence="2">
    <location>
        <begin position="148"/>
        <end position="167"/>
    </location>
</feature>
<dbReference type="STRING" id="1884261.A0A5C3QNM5"/>
<sequence>MHTVGVYLIGAAIRAHDRSDVALLRSTSSRAQCLTPITTQLPRSECCSMYISHLKNLRISPVYPNSLSLSRLHFVLPRFDILKSQLDMAPYNETEVLERIDNQQFYTNSLGPFMAAIAFQMFMMGVLTLQTWTYFETMASEDSKRNRWLVWIMLFLNAFQMATNLELMYTTFVTGYGRILQWDKLRWTAAFGPAATVLTGLFAHMFFMHRCFVITRSYTVLVVCGMGAGLAFSAGIASVVALVQLKYHTRLLLAFPRLATWWVTSSATDVAISAILIFNLRKNKTYFPSCVLFVIMIISSSHKRLHCSTERMISRIIRLAIETASLTAAVTLVDTFLYAAYGRKNSAHFFFSFLISNLYHHSVIVTLLSRRKIRSAGSEIISIHAMSHSLQFRQHDRASVESINTSITDDVATTRTHVTNSNPMPMKPPQVRRSSSLLTSIQMPRDIFRATDRGPAQDSYTPTPSRVVSSSGEHHSDKPIGLV</sequence>
<evidence type="ECO:0000256" key="1">
    <source>
        <dbReference type="SAM" id="MobiDB-lite"/>
    </source>
</evidence>
<feature type="transmembrane region" description="Helical" evidence="2">
    <location>
        <begin position="187"/>
        <end position="207"/>
    </location>
</feature>
<dbReference type="PANTHER" id="PTHR40465:SF1">
    <property type="entry name" value="DUF6534 DOMAIN-CONTAINING PROTEIN"/>
    <property type="match status" value="1"/>
</dbReference>
<keyword evidence="2" id="KW-0472">Membrane</keyword>
<feature type="compositionally biased region" description="Polar residues" evidence="1">
    <location>
        <begin position="458"/>
        <end position="471"/>
    </location>
</feature>
<feature type="domain" description="DUF6534" evidence="3">
    <location>
        <begin position="265"/>
        <end position="371"/>
    </location>
</feature>
<evidence type="ECO:0000313" key="4">
    <source>
        <dbReference type="EMBL" id="TFL03207.1"/>
    </source>
</evidence>
<dbReference type="OrthoDB" id="3183258at2759"/>
<name>A0A5C3QNM5_9AGAR</name>
<feature type="compositionally biased region" description="Basic and acidic residues" evidence="1">
    <location>
        <begin position="472"/>
        <end position="483"/>
    </location>
</feature>
<protein>
    <recommendedName>
        <fullName evidence="3">DUF6534 domain-containing protein</fullName>
    </recommendedName>
</protein>
<keyword evidence="5" id="KW-1185">Reference proteome</keyword>
<organism evidence="4 5">
    <name type="scientific">Pterulicium gracile</name>
    <dbReference type="NCBI Taxonomy" id="1884261"/>
    <lineage>
        <taxon>Eukaryota</taxon>
        <taxon>Fungi</taxon>
        <taxon>Dikarya</taxon>
        <taxon>Basidiomycota</taxon>
        <taxon>Agaricomycotina</taxon>
        <taxon>Agaricomycetes</taxon>
        <taxon>Agaricomycetidae</taxon>
        <taxon>Agaricales</taxon>
        <taxon>Pleurotineae</taxon>
        <taxon>Pterulaceae</taxon>
        <taxon>Pterulicium</taxon>
    </lineage>
</organism>
<dbReference type="InterPro" id="IPR045339">
    <property type="entry name" value="DUF6534"/>
</dbReference>
<dbReference type="Pfam" id="PF20152">
    <property type="entry name" value="DUF6534"/>
    <property type="match status" value="1"/>
</dbReference>
<reference evidence="4 5" key="1">
    <citation type="journal article" date="2019" name="Nat. Ecol. Evol.">
        <title>Megaphylogeny resolves global patterns of mushroom evolution.</title>
        <authorList>
            <person name="Varga T."/>
            <person name="Krizsan K."/>
            <person name="Foldi C."/>
            <person name="Dima B."/>
            <person name="Sanchez-Garcia M."/>
            <person name="Sanchez-Ramirez S."/>
            <person name="Szollosi G.J."/>
            <person name="Szarkandi J.G."/>
            <person name="Papp V."/>
            <person name="Albert L."/>
            <person name="Andreopoulos W."/>
            <person name="Angelini C."/>
            <person name="Antonin V."/>
            <person name="Barry K.W."/>
            <person name="Bougher N.L."/>
            <person name="Buchanan P."/>
            <person name="Buyck B."/>
            <person name="Bense V."/>
            <person name="Catcheside P."/>
            <person name="Chovatia M."/>
            <person name="Cooper J."/>
            <person name="Damon W."/>
            <person name="Desjardin D."/>
            <person name="Finy P."/>
            <person name="Geml J."/>
            <person name="Haridas S."/>
            <person name="Hughes K."/>
            <person name="Justo A."/>
            <person name="Karasinski D."/>
            <person name="Kautmanova I."/>
            <person name="Kiss B."/>
            <person name="Kocsube S."/>
            <person name="Kotiranta H."/>
            <person name="LaButti K.M."/>
            <person name="Lechner B.E."/>
            <person name="Liimatainen K."/>
            <person name="Lipzen A."/>
            <person name="Lukacs Z."/>
            <person name="Mihaltcheva S."/>
            <person name="Morgado L.N."/>
            <person name="Niskanen T."/>
            <person name="Noordeloos M.E."/>
            <person name="Ohm R.A."/>
            <person name="Ortiz-Santana B."/>
            <person name="Ovrebo C."/>
            <person name="Racz N."/>
            <person name="Riley R."/>
            <person name="Savchenko A."/>
            <person name="Shiryaev A."/>
            <person name="Soop K."/>
            <person name="Spirin V."/>
            <person name="Szebenyi C."/>
            <person name="Tomsovsky M."/>
            <person name="Tulloss R.E."/>
            <person name="Uehling J."/>
            <person name="Grigoriev I.V."/>
            <person name="Vagvolgyi C."/>
            <person name="Papp T."/>
            <person name="Martin F.M."/>
            <person name="Miettinen O."/>
            <person name="Hibbett D.S."/>
            <person name="Nagy L.G."/>
        </authorList>
    </citation>
    <scope>NUCLEOTIDE SEQUENCE [LARGE SCALE GENOMIC DNA]</scope>
    <source>
        <strain evidence="4 5">CBS 309.79</strain>
    </source>
</reference>
<evidence type="ECO:0000259" key="3">
    <source>
        <dbReference type="Pfam" id="PF20152"/>
    </source>
</evidence>
<feature type="transmembrane region" description="Helical" evidence="2">
    <location>
        <begin position="317"/>
        <end position="341"/>
    </location>
</feature>
<dbReference type="PANTHER" id="PTHR40465">
    <property type="entry name" value="CHROMOSOME 1, WHOLE GENOME SHOTGUN SEQUENCE"/>
    <property type="match status" value="1"/>
</dbReference>
<keyword evidence="2" id="KW-1133">Transmembrane helix</keyword>
<evidence type="ECO:0000256" key="2">
    <source>
        <dbReference type="SAM" id="Phobius"/>
    </source>
</evidence>
<accession>A0A5C3QNM5</accession>
<feature type="transmembrane region" description="Helical" evidence="2">
    <location>
        <begin position="347"/>
        <end position="368"/>
    </location>
</feature>